<dbReference type="EMBL" id="FNCE01000005">
    <property type="protein sequence ID" value="SDG08922.1"/>
    <property type="molecule type" value="Genomic_DNA"/>
</dbReference>
<name>A0A1G7RDV6_9PROT</name>
<evidence type="ECO:0000256" key="1">
    <source>
        <dbReference type="SAM" id="MobiDB-lite"/>
    </source>
</evidence>
<feature type="signal peptide" evidence="2">
    <location>
        <begin position="1"/>
        <end position="40"/>
    </location>
</feature>
<dbReference type="AlphaFoldDB" id="A0A1G7RDV6"/>
<proteinExistence type="predicted"/>
<dbReference type="STRING" id="1082479.SAMN05216241_10595"/>
<keyword evidence="2" id="KW-0732">Signal</keyword>
<accession>A0A1G7RDV6</accession>
<protein>
    <recommendedName>
        <fullName evidence="5">Secreted protein</fullName>
    </recommendedName>
</protein>
<dbReference type="Proteomes" id="UP000199415">
    <property type="component" value="Unassembled WGS sequence"/>
</dbReference>
<feature type="region of interest" description="Disordered" evidence="1">
    <location>
        <begin position="43"/>
        <end position="104"/>
    </location>
</feature>
<reference evidence="3 4" key="1">
    <citation type="submission" date="2016-10" db="EMBL/GenBank/DDBJ databases">
        <authorList>
            <person name="de Groot N.N."/>
        </authorList>
    </citation>
    <scope>NUCLEOTIDE SEQUENCE [LARGE SCALE GENOMIC DNA]</scope>
    <source>
        <strain evidence="3 4">DSM 25584</strain>
    </source>
</reference>
<keyword evidence="4" id="KW-1185">Reference proteome</keyword>
<gene>
    <name evidence="3" type="ORF">SAMN05216241_10595</name>
</gene>
<evidence type="ECO:0008006" key="5">
    <source>
        <dbReference type="Google" id="ProtNLM"/>
    </source>
</evidence>
<feature type="chain" id="PRO_5011769871" description="Secreted protein" evidence="2">
    <location>
        <begin position="41"/>
        <end position="631"/>
    </location>
</feature>
<evidence type="ECO:0000313" key="4">
    <source>
        <dbReference type="Proteomes" id="UP000199415"/>
    </source>
</evidence>
<evidence type="ECO:0000256" key="2">
    <source>
        <dbReference type="SAM" id="SignalP"/>
    </source>
</evidence>
<evidence type="ECO:0000313" key="3">
    <source>
        <dbReference type="EMBL" id="SDG08922.1"/>
    </source>
</evidence>
<sequence length="631" mass="65540">MRAFSTANAGESAGVSRCRAGVAVLALALAAGLTAAAARAQDGDAGEPLSLEPADTGSADTEPAADSAQPDGDTPADGSAPDTGGDTAAGEEDKGAGEGIDVAPLGDLDPATIGVLDPGGQGLGAAIWDGTPRHVVARLLPRIPAELHAPALRKLARRLLLSSTAPPERTRAGDTDGPDLLHARLRRLWAMGDTEGLLRLLSVVPREHRTAELARLRVQALFLRRDVEGACQRVRDGLGQYDHSFWQRALAVCQHHTGKPQQAALTVRLLREKAGGQASPFLALYDAVDGGADSLPLPERPGALTLALLAATDTPVPDAMLDGAGPGVLAAIAESPKTPLSRRARAAERAAAMGALPAERLGALYDRFSFESARLKNAASLTEEDAVQAMTPTRRRALYHQAARDESEDAVRAELIRQVMQTAEPSLYPALARLFAPVAAEMTPRAELAWFTGPGGRLLYVAGRGEAAGKWLQMAQGEAIVDPAAKAAVTALVPYARLAGAAHVPANGSLAAWRSATEAEGTTLAFRESVVRAGFQALEVNDARPWIEIAGAAGDGARPAPPAALLYALREAGRAGRTGETVLLSLVVLGESGLERIHPMVLGTALTALRRVELTGVARRIAIEAAAANGI</sequence>
<organism evidence="3 4">
    <name type="scientific">Limimonas halophila</name>
    <dbReference type="NCBI Taxonomy" id="1082479"/>
    <lineage>
        <taxon>Bacteria</taxon>
        <taxon>Pseudomonadati</taxon>
        <taxon>Pseudomonadota</taxon>
        <taxon>Alphaproteobacteria</taxon>
        <taxon>Rhodospirillales</taxon>
        <taxon>Rhodovibrionaceae</taxon>
        <taxon>Limimonas</taxon>
    </lineage>
</organism>